<protein>
    <submittedName>
        <fullName evidence="1">ABC transporter substrate-binding protein</fullName>
    </submittedName>
</protein>
<dbReference type="Proteomes" id="UP000642094">
    <property type="component" value="Unassembled WGS sequence"/>
</dbReference>
<dbReference type="SUPFAM" id="SSF53850">
    <property type="entry name" value="Periplasmic binding protein-like II"/>
    <property type="match status" value="1"/>
</dbReference>
<dbReference type="EMBL" id="JACJQB010000023">
    <property type="protein sequence ID" value="MBD2188868.1"/>
    <property type="molecule type" value="Genomic_DNA"/>
</dbReference>
<organism evidence="1 2">
    <name type="scientific">Pseudanabaena mucicola FACHB-723</name>
    <dbReference type="NCBI Taxonomy" id="2692860"/>
    <lineage>
        <taxon>Bacteria</taxon>
        <taxon>Bacillati</taxon>
        <taxon>Cyanobacteriota</taxon>
        <taxon>Cyanophyceae</taxon>
        <taxon>Pseudanabaenales</taxon>
        <taxon>Pseudanabaenaceae</taxon>
        <taxon>Pseudanabaena</taxon>
    </lineage>
</organism>
<dbReference type="PANTHER" id="PTHR30024">
    <property type="entry name" value="ALIPHATIC SULFONATES-BINDING PROTEIN-RELATED"/>
    <property type="match status" value="1"/>
</dbReference>
<accession>A0ABR7ZY09</accession>
<evidence type="ECO:0000313" key="2">
    <source>
        <dbReference type="Proteomes" id="UP000642094"/>
    </source>
</evidence>
<keyword evidence="2" id="KW-1185">Reference proteome</keyword>
<proteinExistence type="predicted"/>
<sequence length="441" mass="49880">MRLSRRRLLRTFGTAAGAVLLQNCTSGVPSKRPFQLNPYTIVVANPEVNTVRLGIIPSLEVAPLLVAQNKQIFAKYGMKNVELVPFKSWQNICDRTEIGTDLGNSNAGGNTGIDGGHFYSPCPELLNEGMINRYSRRMAMYVLMRLHTHGGYILASKRLKTLGMQIGRTTLSAWQDMARLFGKPMRAAIAEQGSNYDLWLRYWLAALEVTPKQNIDILTIATEQMLADVKQNRADLLCVDSWHTLKLTEAGVAEPAIAVAEIWRNYPGEVLAMRADWVDKYPIATQALMQATMEAQIWCDDPANAQELNTILAMSFKDIRSLISQPTKIFSELFKSIPNQKTGTLKVDRSNNPIKYWSSDGISVSYPYKSHDLWFLNEYRRWQKLPDNFEIKETIDAVNREDLWKKAAKSIGVPDTHIPESTSRGIETFFDGFQFDPNHIE</sequence>
<gene>
    <name evidence="1" type="ORF">H6F41_12030</name>
</gene>
<dbReference type="RefSeq" id="WP_190403708.1">
    <property type="nucleotide sequence ID" value="NZ_JACJQB010000023.1"/>
</dbReference>
<evidence type="ECO:0000313" key="1">
    <source>
        <dbReference type="EMBL" id="MBD2188868.1"/>
    </source>
</evidence>
<name>A0ABR7ZY09_9CYAN</name>
<comment type="caution">
    <text evidence="1">The sequence shown here is derived from an EMBL/GenBank/DDBJ whole genome shotgun (WGS) entry which is preliminary data.</text>
</comment>
<dbReference type="PANTHER" id="PTHR30024:SF7">
    <property type="entry name" value="NITRATE_NITRITE BINDING PROTEIN NRTA"/>
    <property type="match status" value="1"/>
</dbReference>
<dbReference type="Pfam" id="PF13379">
    <property type="entry name" value="NMT1_2"/>
    <property type="match status" value="1"/>
</dbReference>
<reference evidence="1 2" key="1">
    <citation type="journal article" date="2020" name="ISME J.">
        <title>Comparative genomics reveals insights into cyanobacterial evolution and habitat adaptation.</title>
        <authorList>
            <person name="Chen M.Y."/>
            <person name="Teng W.K."/>
            <person name="Zhao L."/>
            <person name="Hu C.X."/>
            <person name="Zhou Y.K."/>
            <person name="Han B.P."/>
            <person name="Song L.R."/>
            <person name="Shu W.S."/>
        </authorList>
    </citation>
    <scope>NUCLEOTIDE SEQUENCE [LARGE SCALE GENOMIC DNA]</scope>
    <source>
        <strain evidence="1 2">FACHB-723</strain>
    </source>
</reference>
<dbReference type="Gene3D" id="3.40.190.10">
    <property type="entry name" value="Periplasmic binding protein-like II"/>
    <property type="match status" value="2"/>
</dbReference>